<dbReference type="AlphaFoldDB" id="A0A5C2S2R9"/>
<accession>A0A5C2S2R9</accession>
<proteinExistence type="predicted"/>
<dbReference type="STRING" id="1328759.A0A5C2S2R9"/>
<keyword evidence="2" id="KW-1185">Reference proteome</keyword>
<dbReference type="Proteomes" id="UP000313359">
    <property type="component" value="Unassembled WGS sequence"/>
</dbReference>
<dbReference type="EMBL" id="ML122278">
    <property type="protein sequence ID" value="RPD57865.1"/>
    <property type="molecule type" value="Genomic_DNA"/>
</dbReference>
<sequence>MARRFLVAPHHRYAVIRTDPEAMAIDLGLDDPETIKEAQGMLRRKYLVYLEWPVELPMPGMRWCRYIVSPIGTALRPPDETRGITSDMVVPIAPNEGYNPERHSIRPTPSFPFLNCYHWAFNNVVVRVRVYGDGVAEDISPVFTASSLSGACGRPCLPASPGRARPRPY</sequence>
<name>A0A5C2S2R9_9APHY</name>
<evidence type="ECO:0000313" key="1">
    <source>
        <dbReference type="EMBL" id="RPD57865.1"/>
    </source>
</evidence>
<dbReference type="OrthoDB" id="2753716at2759"/>
<evidence type="ECO:0000313" key="2">
    <source>
        <dbReference type="Proteomes" id="UP000313359"/>
    </source>
</evidence>
<reference evidence="1" key="1">
    <citation type="journal article" date="2018" name="Genome Biol. Evol.">
        <title>Genomics and development of Lentinus tigrinus, a white-rot wood-decaying mushroom with dimorphic fruiting bodies.</title>
        <authorList>
            <person name="Wu B."/>
            <person name="Xu Z."/>
            <person name="Knudson A."/>
            <person name="Carlson A."/>
            <person name="Chen N."/>
            <person name="Kovaka S."/>
            <person name="LaButti K."/>
            <person name="Lipzen A."/>
            <person name="Pennachio C."/>
            <person name="Riley R."/>
            <person name="Schakwitz W."/>
            <person name="Umezawa K."/>
            <person name="Ohm R.A."/>
            <person name="Grigoriev I.V."/>
            <person name="Nagy L.G."/>
            <person name="Gibbons J."/>
            <person name="Hibbett D."/>
        </authorList>
    </citation>
    <scope>NUCLEOTIDE SEQUENCE [LARGE SCALE GENOMIC DNA]</scope>
    <source>
        <strain evidence="1">ALCF2SS1-6</strain>
    </source>
</reference>
<gene>
    <name evidence="1" type="ORF">L227DRAFT_505991</name>
</gene>
<protein>
    <submittedName>
        <fullName evidence="1">Uncharacterized protein</fullName>
    </submittedName>
</protein>
<organism evidence="1 2">
    <name type="scientific">Lentinus tigrinus ALCF2SS1-6</name>
    <dbReference type="NCBI Taxonomy" id="1328759"/>
    <lineage>
        <taxon>Eukaryota</taxon>
        <taxon>Fungi</taxon>
        <taxon>Dikarya</taxon>
        <taxon>Basidiomycota</taxon>
        <taxon>Agaricomycotina</taxon>
        <taxon>Agaricomycetes</taxon>
        <taxon>Polyporales</taxon>
        <taxon>Polyporaceae</taxon>
        <taxon>Lentinus</taxon>
    </lineage>
</organism>